<dbReference type="RefSeq" id="WP_074443787.1">
    <property type="nucleotide sequence ID" value="NZ_FMBM01000001.1"/>
</dbReference>
<dbReference type="Proteomes" id="UP000050497">
    <property type="component" value="Unassembled WGS sequence"/>
</dbReference>
<dbReference type="Gene3D" id="3.40.50.10310">
    <property type="entry name" value="Creatininase"/>
    <property type="match status" value="1"/>
</dbReference>
<dbReference type="InterPro" id="IPR003785">
    <property type="entry name" value="Creatininase/forma_Hydrolase"/>
</dbReference>
<evidence type="ECO:0000256" key="1">
    <source>
        <dbReference type="ARBA" id="ARBA00001947"/>
    </source>
</evidence>
<evidence type="ECO:0000256" key="3">
    <source>
        <dbReference type="ARBA" id="ARBA00022801"/>
    </source>
</evidence>
<dbReference type="STRING" id="1653334.GA0071312_0938"/>
<evidence type="ECO:0000256" key="2">
    <source>
        <dbReference type="ARBA" id="ARBA00022723"/>
    </source>
</evidence>
<keyword evidence="4" id="KW-0862">Zinc</keyword>
<evidence type="ECO:0000256" key="4">
    <source>
        <dbReference type="ARBA" id="ARBA00022833"/>
    </source>
</evidence>
<dbReference type="EC" id="3.5.2.10" evidence="6"/>
<dbReference type="AlphaFoldDB" id="A0A0N8KEA3"/>
<dbReference type="EMBL" id="LJSX01000013">
    <property type="protein sequence ID" value="KPQ10778.1"/>
    <property type="molecule type" value="Genomic_DNA"/>
</dbReference>
<name>A0A0N8KEA3_9HYPH</name>
<keyword evidence="2" id="KW-0479">Metal-binding</keyword>
<dbReference type="SUPFAM" id="SSF102215">
    <property type="entry name" value="Creatininase"/>
    <property type="match status" value="1"/>
</dbReference>
<keyword evidence="3 6" id="KW-0378">Hydrolase</keyword>
<dbReference type="PANTHER" id="PTHR35005:SF1">
    <property type="entry name" value="2-AMINO-5-FORMYLAMINO-6-RIBOSYLAMINOPYRIMIDIN-4(3H)-ONE 5'-MONOPHOSPHATE DEFORMYLASE"/>
    <property type="match status" value="1"/>
</dbReference>
<organism evidence="6 8">
    <name type="scientific">Saliniramus fredricksonii</name>
    <dbReference type="NCBI Taxonomy" id="1653334"/>
    <lineage>
        <taxon>Bacteria</taxon>
        <taxon>Pseudomonadati</taxon>
        <taxon>Pseudomonadota</taxon>
        <taxon>Alphaproteobacteria</taxon>
        <taxon>Hyphomicrobiales</taxon>
        <taxon>Salinarimonadaceae</taxon>
        <taxon>Saliniramus</taxon>
    </lineage>
</organism>
<evidence type="ECO:0000313" key="6">
    <source>
        <dbReference type="EMBL" id="KPQ10778.1"/>
    </source>
</evidence>
<dbReference type="GO" id="GO:0047789">
    <property type="term" value="F:creatininase activity"/>
    <property type="evidence" value="ECO:0007669"/>
    <property type="project" value="UniProtKB-EC"/>
</dbReference>
<reference evidence="6 8" key="1">
    <citation type="submission" date="2015-09" db="EMBL/GenBank/DDBJ databases">
        <title>Identification and resolution of microdiversity through metagenomic sequencing of parallel consortia.</title>
        <authorList>
            <person name="Nelson W.C."/>
            <person name="Romine M.F."/>
            <person name="Lindemann S.R."/>
        </authorList>
    </citation>
    <scope>NUCLEOTIDE SEQUENCE [LARGE SCALE GENOMIC DNA]</scope>
    <source>
        <strain evidence="6">HL-109</strain>
    </source>
</reference>
<dbReference type="OrthoDB" id="9801445at2"/>
<reference evidence="7 9" key="2">
    <citation type="submission" date="2016-08" db="EMBL/GenBank/DDBJ databases">
        <authorList>
            <person name="Varghese N."/>
            <person name="Submissions Spin"/>
        </authorList>
    </citation>
    <scope>NUCLEOTIDE SEQUENCE [LARGE SCALE GENOMIC DNA]</scope>
    <source>
        <strain evidence="7 9">HL-109</strain>
    </source>
</reference>
<keyword evidence="9" id="KW-1185">Reference proteome</keyword>
<dbReference type="EMBL" id="FMBM01000001">
    <property type="protein sequence ID" value="SCC79517.1"/>
    <property type="molecule type" value="Genomic_DNA"/>
</dbReference>
<dbReference type="GO" id="GO:0046872">
    <property type="term" value="F:metal ion binding"/>
    <property type="evidence" value="ECO:0007669"/>
    <property type="project" value="UniProtKB-KW"/>
</dbReference>
<accession>A0A0N8KEA3</accession>
<evidence type="ECO:0000313" key="8">
    <source>
        <dbReference type="Proteomes" id="UP000050497"/>
    </source>
</evidence>
<sequence length="265" mass="28497">MPALDWLSLSTEDFATRDMSRAIAVLPVAAIEQHGPHLPVGVDTLIAQGYLSRVRTLVPDDLDLLFLPVQSIGKSNEHIAFPGTLTLSAETAIAAWREIGESVFRSGCRKLMIVNSHGGNIPVIDIVARELRVRFGMLCVTTAWHRLGYPQGLFSAHELRHGIHGGEIETSLMLAFAPDRVRMEKAVDFTPRTVAMAEEFTHLSAIQPNGFGWMAQDINAAGAIGNAAAATSEKGEAAAAHGARAFVALAGEVARFSLDPRRPGD</sequence>
<proteinExistence type="inferred from homology"/>
<evidence type="ECO:0000313" key="9">
    <source>
        <dbReference type="Proteomes" id="UP000182800"/>
    </source>
</evidence>
<dbReference type="GO" id="GO:0016811">
    <property type="term" value="F:hydrolase activity, acting on carbon-nitrogen (but not peptide) bonds, in linear amides"/>
    <property type="evidence" value="ECO:0007669"/>
    <property type="project" value="TreeGrafter"/>
</dbReference>
<evidence type="ECO:0000313" key="7">
    <source>
        <dbReference type="EMBL" id="SCC79517.1"/>
    </source>
</evidence>
<protein>
    <submittedName>
        <fullName evidence="6">Creatinine amidohydrolase</fullName>
        <ecNumber evidence="6">3.5.2.10</ecNumber>
    </submittedName>
</protein>
<comment type="cofactor">
    <cofactor evidence="1">
        <name>Zn(2+)</name>
        <dbReference type="ChEBI" id="CHEBI:29105"/>
    </cofactor>
</comment>
<evidence type="ECO:0000256" key="5">
    <source>
        <dbReference type="ARBA" id="ARBA00024029"/>
    </source>
</evidence>
<comment type="similarity">
    <text evidence="5">Belongs to the creatininase superfamily.</text>
</comment>
<dbReference type="PATRIC" id="fig|1653334.4.peg.3108"/>
<dbReference type="Pfam" id="PF02633">
    <property type="entry name" value="Creatininase"/>
    <property type="match status" value="1"/>
</dbReference>
<dbReference type="Proteomes" id="UP000182800">
    <property type="component" value="Unassembled WGS sequence"/>
</dbReference>
<comment type="caution">
    <text evidence="6">The sequence shown here is derived from an EMBL/GenBank/DDBJ whole genome shotgun (WGS) entry which is preliminary data.</text>
</comment>
<gene>
    <name evidence="7" type="ORF">GA0071312_0938</name>
    <name evidence="6" type="ORF">HLUCCO17_10000</name>
</gene>
<dbReference type="GO" id="GO:0009231">
    <property type="term" value="P:riboflavin biosynthetic process"/>
    <property type="evidence" value="ECO:0007669"/>
    <property type="project" value="TreeGrafter"/>
</dbReference>
<dbReference type="PANTHER" id="PTHR35005">
    <property type="entry name" value="3-DEHYDRO-SCYLLO-INOSOSE HYDROLASE"/>
    <property type="match status" value="1"/>
</dbReference>
<dbReference type="InterPro" id="IPR024087">
    <property type="entry name" value="Creatininase-like_sf"/>
</dbReference>